<organism evidence="1 2">
    <name type="scientific">Racocetra persica</name>
    <dbReference type="NCBI Taxonomy" id="160502"/>
    <lineage>
        <taxon>Eukaryota</taxon>
        <taxon>Fungi</taxon>
        <taxon>Fungi incertae sedis</taxon>
        <taxon>Mucoromycota</taxon>
        <taxon>Glomeromycotina</taxon>
        <taxon>Glomeromycetes</taxon>
        <taxon>Diversisporales</taxon>
        <taxon>Gigasporaceae</taxon>
        <taxon>Racocetra</taxon>
    </lineage>
</organism>
<accession>A0ACA9RZU5</accession>
<sequence>KKFNPDRFLSEEYGGTGEFKRIRKNGYVPFGGGLRVCPGRNIALIELKLLT</sequence>
<dbReference type="EMBL" id="CAJVQC010082898">
    <property type="protein sequence ID" value="CAG8819891.1"/>
    <property type="molecule type" value="Genomic_DNA"/>
</dbReference>
<evidence type="ECO:0000313" key="2">
    <source>
        <dbReference type="Proteomes" id="UP000789920"/>
    </source>
</evidence>
<comment type="caution">
    <text evidence="1">The sequence shown here is derived from an EMBL/GenBank/DDBJ whole genome shotgun (WGS) entry which is preliminary data.</text>
</comment>
<keyword evidence="2" id="KW-1185">Reference proteome</keyword>
<evidence type="ECO:0000313" key="1">
    <source>
        <dbReference type="EMBL" id="CAG8819891.1"/>
    </source>
</evidence>
<gene>
    <name evidence="1" type="ORF">RPERSI_LOCUS25235</name>
</gene>
<feature type="non-terminal residue" evidence="1">
    <location>
        <position position="51"/>
    </location>
</feature>
<dbReference type="Proteomes" id="UP000789920">
    <property type="component" value="Unassembled WGS sequence"/>
</dbReference>
<reference evidence="1" key="1">
    <citation type="submission" date="2021-06" db="EMBL/GenBank/DDBJ databases">
        <authorList>
            <person name="Kallberg Y."/>
            <person name="Tangrot J."/>
            <person name="Rosling A."/>
        </authorList>
    </citation>
    <scope>NUCLEOTIDE SEQUENCE</scope>
    <source>
        <strain evidence="1">MA461A</strain>
    </source>
</reference>
<name>A0ACA9RZU5_9GLOM</name>
<feature type="non-terminal residue" evidence="1">
    <location>
        <position position="1"/>
    </location>
</feature>
<protein>
    <submittedName>
        <fullName evidence="1">5292_t:CDS:1</fullName>
    </submittedName>
</protein>
<proteinExistence type="predicted"/>